<evidence type="ECO:0000313" key="1">
    <source>
        <dbReference type="EMBL" id="ARF64155.1"/>
    </source>
</evidence>
<organism evidence="1 2">
    <name type="scientific">Streptomyces violaceoruber</name>
    <dbReference type="NCBI Taxonomy" id="1935"/>
    <lineage>
        <taxon>Bacteria</taxon>
        <taxon>Bacillati</taxon>
        <taxon>Actinomycetota</taxon>
        <taxon>Actinomycetes</taxon>
        <taxon>Kitasatosporales</taxon>
        <taxon>Streptomycetaceae</taxon>
        <taxon>Streptomyces</taxon>
        <taxon>Streptomyces violaceoruber group</taxon>
    </lineage>
</organism>
<proteinExistence type="predicted"/>
<dbReference type="OrthoDB" id="4305932at2"/>
<dbReference type="Proteomes" id="UP000192445">
    <property type="component" value="Chromosome"/>
</dbReference>
<dbReference type="STRING" id="1935.B1H20_24320"/>
<reference evidence="1 2" key="1">
    <citation type="submission" date="2017-03" db="EMBL/GenBank/DDBJ databases">
        <title>Complete Genome Sequence of a natural compounds producer, Streptomyces violaceus S21.</title>
        <authorList>
            <person name="Zhong C."/>
            <person name="Zhao Z."/>
            <person name="Fu J."/>
            <person name="Zong G."/>
            <person name="Qin R."/>
            <person name="Cao G."/>
        </authorList>
    </citation>
    <scope>NUCLEOTIDE SEQUENCE [LARGE SCALE GENOMIC DNA]</scope>
    <source>
        <strain evidence="1 2">S21</strain>
    </source>
</reference>
<protein>
    <submittedName>
        <fullName evidence="1">Uncharacterized protein</fullName>
    </submittedName>
</protein>
<dbReference type="GeneID" id="63982642"/>
<sequence length="109" mass="11349">MISIIGTQKMTDLSVVSACSLGLTRSSAVSFHATGLSGVSAVRPLAPTSLPVTRERNERPIQAPAAAGVKAAQAQAYAFAAAGAGFTKQTQQHHTMWAFRGPEPWSDPA</sequence>
<dbReference type="AlphaFoldDB" id="A0A1V0UFX8"/>
<accession>A0A1V0UFX8</accession>
<dbReference type="KEGG" id="svu:B1H20_24320"/>
<dbReference type="RefSeq" id="WP_030113658.1">
    <property type="nucleotide sequence ID" value="NZ_CP020570.1"/>
</dbReference>
<name>A0A1V0UFX8_STRVN</name>
<dbReference type="EMBL" id="CP020570">
    <property type="protein sequence ID" value="ARF64155.1"/>
    <property type="molecule type" value="Genomic_DNA"/>
</dbReference>
<evidence type="ECO:0000313" key="2">
    <source>
        <dbReference type="Proteomes" id="UP000192445"/>
    </source>
</evidence>
<gene>
    <name evidence="1" type="ORF">B1H20_24320</name>
</gene>